<keyword evidence="1" id="KW-0812">Transmembrane</keyword>
<gene>
    <name evidence="2" type="ORF">HD597_009585</name>
</gene>
<protein>
    <recommendedName>
        <fullName evidence="4">DUF2530 domain-containing protein</fullName>
    </recommendedName>
</protein>
<organism evidence="2 3">
    <name type="scientific">Nonomuraea thailandensis</name>
    <dbReference type="NCBI Taxonomy" id="1188745"/>
    <lineage>
        <taxon>Bacteria</taxon>
        <taxon>Bacillati</taxon>
        <taxon>Actinomycetota</taxon>
        <taxon>Actinomycetes</taxon>
        <taxon>Streptosporangiales</taxon>
        <taxon>Streptosporangiaceae</taxon>
        <taxon>Nonomuraea</taxon>
    </lineage>
</organism>
<keyword evidence="3" id="KW-1185">Reference proteome</keyword>
<dbReference type="RefSeq" id="WP_253753431.1">
    <property type="nucleotide sequence ID" value="NZ_BAABKA010000021.1"/>
</dbReference>
<reference evidence="2" key="1">
    <citation type="submission" date="2022-06" db="EMBL/GenBank/DDBJ databases">
        <title>Sequencing the genomes of 1000 actinobacteria strains.</title>
        <authorList>
            <person name="Klenk H.-P."/>
        </authorList>
    </citation>
    <scope>NUCLEOTIDE SEQUENCE</scope>
    <source>
        <strain evidence="2">DSM 46694</strain>
    </source>
</reference>
<dbReference type="AlphaFoldDB" id="A0A9X2GRB2"/>
<accession>A0A9X2GRB2</accession>
<dbReference type="EMBL" id="JAMZEB010000002">
    <property type="protein sequence ID" value="MCP2362565.1"/>
    <property type="molecule type" value="Genomic_DNA"/>
</dbReference>
<evidence type="ECO:0000313" key="2">
    <source>
        <dbReference type="EMBL" id="MCP2362565.1"/>
    </source>
</evidence>
<sequence length="65" mass="7166">MNLHDLLAWVLGGAAIWAVLVFCAFLIRWDVVAALETGTGTAVMLAVAALFRWWRNRGKDQPPAD</sequence>
<dbReference type="Proteomes" id="UP001139648">
    <property type="component" value="Unassembled WGS sequence"/>
</dbReference>
<evidence type="ECO:0000313" key="3">
    <source>
        <dbReference type="Proteomes" id="UP001139648"/>
    </source>
</evidence>
<comment type="caution">
    <text evidence="2">The sequence shown here is derived from an EMBL/GenBank/DDBJ whole genome shotgun (WGS) entry which is preliminary data.</text>
</comment>
<keyword evidence="1" id="KW-0472">Membrane</keyword>
<feature type="transmembrane region" description="Helical" evidence="1">
    <location>
        <begin position="34"/>
        <end position="54"/>
    </location>
</feature>
<keyword evidence="1" id="KW-1133">Transmembrane helix</keyword>
<name>A0A9X2GRB2_9ACTN</name>
<evidence type="ECO:0008006" key="4">
    <source>
        <dbReference type="Google" id="ProtNLM"/>
    </source>
</evidence>
<feature type="transmembrane region" description="Helical" evidence="1">
    <location>
        <begin position="6"/>
        <end position="27"/>
    </location>
</feature>
<evidence type="ECO:0000256" key="1">
    <source>
        <dbReference type="SAM" id="Phobius"/>
    </source>
</evidence>
<proteinExistence type="predicted"/>